<keyword evidence="7" id="KW-0274">FAD</keyword>
<organism evidence="12 13">
    <name type="scientific">Ziziphus jujuba</name>
    <name type="common">Chinese jujube</name>
    <name type="synonym">Ziziphus sativa</name>
    <dbReference type="NCBI Taxonomy" id="326968"/>
    <lineage>
        <taxon>Eukaryota</taxon>
        <taxon>Viridiplantae</taxon>
        <taxon>Streptophyta</taxon>
        <taxon>Embryophyta</taxon>
        <taxon>Tracheophyta</taxon>
        <taxon>Spermatophyta</taxon>
        <taxon>Magnoliopsida</taxon>
        <taxon>eudicotyledons</taxon>
        <taxon>Gunneridae</taxon>
        <taxon>Pentapetalae</taxon>
        <taxon>rosids</taxon>
        <taxon>fabids</taxon>
        <taxon>Rosales</taxon>
        <taxon>Rhamnaceae</taxon>
        <taxon>Paliureae</taxon>
        <taxon>Ziziphus</taxon>
    </lineage>
</organism>
<dbReference type="EC" id="4.1.2.10" evidence="4"/>
<dbReference type="PANTHER" id="PTHR45968:SF23">
    <property type="entry name" value="GLUCOSE-METHANOL-CHOLINE OXIDOREDUCTASE N-TERMINAL DOMAIN-CONTAINING PROTEIN"/>
    <property type="match status" value="1"/>
</dbReference>
<dbReference type="InterPro" id="IPR000172">
    <property type="entry name" value="GMC_OxRdtase_N"/>
</dbReference>
<evidence type="ECO:0000256" key="5">
    <source>
        <dbReference type="ARBA" id="ARBA00022630"/>
    </source>
</evidence>
<dbReference type="Gene3D" id="3.50.50.60">
    <property type="entry name" value="FAD/NAD(P)-binding domain"/>
    <property type="match status" value="2"/>
</dbReference>
<comment type="cofactor">
    <cofactor evidence="2">
        <name>FAD</name>
        <dbReference type="ChEBI" id="CHEBI:57692"/>
    </cofactor>
</comment>
<dbReference type="InterPro" id="IPR007867">
    <property type="entry name" value="GMC_OxRtase_C"/>
</dbReference>
<dbReference type="InterPro" id="IPR051871">
    <property type="entry name" value="GMC_Oxidoreductase-Related"/>
</dbReference>
<name>A0ABM3I8P7_ZIZJJ</name>
<accession>A0ABM3I8P7</accession>
<evidence type="ECO:0000313" key="13">
    <source>
        <dbReference type="RefSeq" id="XP_048323360.2"/>
    </source>
</evidence>
<dbReference type="Pfam" id="PF00732">
    <property type="entry name" value="GMC_oxred_N"/>
    <property type="match status" value="1"/>
</dbReference>
<reference evidence="13" key="1">
    <citation type="submission" date="2025-08" db="UniProtKB">
        <authorList>
            <consortium name="RefSeq"/>
        </authorList>
    </citation>
    <scope>IDENTIFICATION</scope>
    <source>
        <tissue evidence="13">Seedling</tissue>
    </source>
</reference>
<evidence type="ECO:0000259" key="10">
    <source>
        <dbReference type="Pfam" id="PF00732"/>
    </source>
</evidence>
<keyword evidence="6" id="KW-0732">Signal</keyword>
<comment type="catalytic activity">
    <reaction evidence="1">
        <text>(R)-mandelonitrile = benzaldehyde + hydrogen cyanide</text>
        <dbReference type="Rhea" id="RHEA:18313"/>
        <dbReference type="ChEBI" id="CHEBI:17169"/>
        <dbReference type="ChEBI" id="CHEBI:18407"/>
        <dbReference type="ChEBI" id="CHEBI:18450"/>
        <dbReference type="EC" id="4.1.2.10"/>
    </reaction>
</comment>
<dbReference type="SUPFAM" id="SSF54373">
    <property type="entry name" value="FAD-linked reductases, C-terminal domain"/>
    <property type="match status" value="1"/>
</dbReference>
<evidence type="ECO:0000256" key="8">
    <source>
        <dbReference type="ARBA" id="ARBA00023157"/>
    </source>
</evidence>
<evidence type="ECO:0000256" key="1">
    <source>
        <dbReference type="ARBA" id="ARBA00001147"/>
    </source>
</evidence>
<evidence type="ECO:0000256" key="9">
    <source>
        <dbReference type="ARBA" id="ARBA00023239"/>
    </source>
</evidence>
<evidence type="ECO:0000256" key="4">
    <source>
        <dbReference type="ARBA" id="ARBA00013074"/>
    </source>
</evidence>
<evidence type="ECO:0000313" key="12">
    <source>
        <dbReference type="Proteomes" id="UP001652623"/>
    </source>
</evidence>
<dbReference type="PANTHER" id="PTHR45968">
    <property type="entry name" value="OSJNBA0019K04.7 PROTEIN"/>
    <property type="match status" value="1"/>
</dbReference>
<comment type="subunit">
    <text evidence="3">Monomer.</text>
</comment>
<evidence type="ECO:0000259" key="11">
    <source>
        <dbReference type="Pfam" id="PF05199"/>
    </source>
</evidence>
<dbReference type="GeneID" id="107414212"/>
<sequence length="320" mass="34818">MGLHIDNEFSLQHLMGTKTSSSIFDNEGKRHEAVELLNKGELKNLKVAFASYVERIIFFSKASGVSTSGIVYSDSKERTHEALIRDEGEVMLSAGAIGSPPLLFLNGVGPLPHLSSHKVSVVSENLDVGKFMADNPCNSINIVVPFAFDPSVGYVVGITKLSVATIVEKFSGPLSSSSLRLVSFIDVKVSPTVRFNYFEDPEDLARCVRGMRLVGDMLKTDAMEGLKFGDLKHSLPRNLFDDASMETFCSSTVTTIWHYHGGCVVEKVVDGDLRVVGTNSLRVVDGSIFNTSSGTNPQATLMMIGRYTGLRMLQERGAAK</sequence>
<dbReference type="RefSeq" id="XP_048323360.2">
    <property type="nucleotide sequence ID" value="XM_048467403.2"/>
</dbReference>
<dbReference type="Gene3D" id="3.30.410.40">
    <property type="match status" value="2"/>
</dbReference>
<dbReference type="InterPro" id="IPR036188">
    <property type="entry name" value="FAD/NAD-bd_sf"/>
</dbReference>
<evidence type="ECO:0000256" key="3">
    <source>
        <dbReference type="ARBA" id="ARBA00011245"/>
    </source>
</evidence>
<keyword evidence="8" id="KW-1015">Disulfide bond</keyword>
<gene>
    <name evidence="13" type="primary">LOC107414212</name>
</gene>
<feature type="domain" description="Glucose-methanol-choline oxidoreductase N-terminal" evidence="10">
    <location>
        <begin position="25"/>
        <end position="126"/>
    </location>
</feature>
<keyword evidence="12" id="KW-1185">Reference proteome</keyword>
<evidence type="ECO:0000256" key="7">
    <source>
        <dbReference type="ARBA" id="ARBA00022827"/>
    </source>
</evidence>
<feature type="domain" description="Glucose-methanol-choline oxidoreductase C-terminal" evidence="11">
    <location>
        <begin position="173"/>
        <end position="305"/>
    </location>
</feature>
<keyword evidence="5" id="KW-0285">Flavoprotein</keyword>
<keyword evidence="9" id="KW-0456">Lyase</keyword>
<proteinExistence type="predicted"/>
<dbReference type="Pfam" id="PF05199">
    <property type="entry name" value="GMC_oxred_C"/>
    <property type="match status" value="1"/>
</dbReference>
<evidence type="ECO:0000256" key="6">
    <source>
        <dbReference type="ARBA" id="ARBA00022729"/>
    </source>
</evidence>
<protein>
    <recommendedName>
        <fullName evidence="4">(R)-mandelonitrile lyase</fullName>
        <ecNumber evidence="4">4.1.2.10</ecNumber>
    </recommendedName>
</protein>
<evidence type="ECO:0000256" key="2">
    <source>
        <dbReference type="ARBA" id="ARBA00001974"/>
    </source>
</evidence>
<dbReference type="SUPFAM" id="SSF51905">
    <property type="entry name" value="FAD/NAD(P)-binding domain"/>
    <property type="match status" value="1"/>
</dbReference>
<dbReference type="Proteomes" id="UP001652623">
    <property type="component" value="Chromosome 1"/>
</dbReference>